<dbReference type="EMBL" id="JAGGNH010000007">
    <property type="protein sequence ID" value="KAJ0967632.1"/>
    <property type="molecule type" value="Genomic_DNA"/>
</dbReference>
<sequence>MNFKGKTSAAWGVGARSIADPSGDGVREEEVHSRGWADLPDGLLEDLIRRVEADATAWPARRDVVACAGVCRPWRTKTLELARRWTPLDSDRITFPDSLKLPGYAAVSCGIQRLPHLLCIFFFFFVPV</sequence>
<evidence type="ECO:0008006" key="3">
    <source>
        <dbReference type="Google" id="ProtNLM"/>
    </source>
</evidence>
<dbReference type="AlphaFoldDB" id="A0A9D5C839"/>
<accession>A0A9D5C839</accession>
<organism evidence="1 2">
    <name type="scientific">Dioscorea zingiberensis</name>
    <dbReference type="NCBI Taxonomy" id="325984"/>
    <lineage>
        <taxon>Eukaryota</taxon>
        <taxon>Viridiplantae</taxon>
        <taxon>Streptophyta</taxon>
        <taxon>Embryophyta</taxon>
        <taxon>Tracheophyta</taxon>
        <taxon>Spermatophyta</taxon>
        <taxon>Magnoliopsida</taxon>
        <taxon>Liliopsida</taxon>
        <taxon>Dioscoreales</taxon>
        <taxon>Dioscoreaceae</taxon>
        <taxon>Dioscorea</taxon>
    </lineage>
</organism>
<evidence type="ECO:0000313" key="1">
    <source>
        <dbReference type="EMBL" id="KAJ0967632.1"/>
    </source>
</evidence>
<keyword evidence="2" id="KW-1185">Reference proteome</keyword>
<proteinExistence type="predicted"/>
<reference evidence="1" key="1">
    <citation type="submission" date="2021-03" db="EMBL/GenBank/DDBJ databases">
        <authorList>
            <person name="Li Z."/>
            <person name="Yang C."/>
        </authorList>
    </citation>
    <scope>NUCLEOTIDE SEQUENCE</scope>
    <source>
        <strain evidence="1">Dzin_1.0</strain>
        <tissue evidence="1">Leaf</tissue>
    </source>
</reference>
<reference evidence="1" key="2">
    <citation type="journal article" date="2022" name="Hortic Res">
        <title>The genome of Dioscorea zingiberensis sheds light on the biosynthesis, origin and evolution of the medicinally important diosgenin saponins.</title>
        <authorList>
            <person name="Li Y."/>
            <person name="Tan C."/>
            <person name="Li Z."/>
            <person name="Guo J."/>
            <person name="Li S."/>
            <person name="Chen X."/>
            <person name="Wang C."/>
            <person name="Dai X."/>
            <person name="Yang H."/>
            <person name="Song W."/>
            <person name="Hou L."/>
            <person name="Xu J."/>
            <person name="Tong Z."/>
            <person name="Xu A."/>
            <person name="Yuan X."/>
            <person name="Wang W."/>
            <person name="Yang Q."/>
            <person name="Chen L."/>
            <person name="Sun Z."/>
            <person name="Wang K."/>
            <person name="Pan B."/>
            <person name="Chen J."/>
            <person name="Bao Y."/>
            <person name="Liu F."/>
            <person name="Qi X."/>
            <person name="Gang D.R."/>
            <person name="Wen J."/>
            <person name="Li J."/>
        </authorList>
    </citation>
    <scope>NUCLEOTIDE SEQUENCE</scope>
    <source>
        <strain evidence="1">Dzin_1.0</strain>
    </source>
</reference>
<protein>
    <recommendedName>
        <fullName evidence="3">F-box domain-containing protein</fullName>
    </recommendedName>
</protein>
<dbReference type="Proteomes" id="UP001085076">
    <property type="component" value="Miscellaneous, Linkage group lg07"/>
</dbReference>
<comment type="caution">
    <text evidence="1">The sequence shown here is derived from an EMBL/GenBank/DDBJ whole genome shotgun (WGS) entry which is preliminary data.</text>
</comment>
<dbReference type="OrthoDB" id="783167at2759"/>
<name>A0A9D5C839_9LILI</name>
<gene>
    <name evidence="1" type="ORF">J5N97_024549</name>
</gene>
<evidence type="ECO:0000313" key="2">
    <source>
        <dbReference type="Proteomes" id="UP001085076"/>
    </source>
</evidence>